<reference evidence="2" key="1">
    <citation type="submission" date="2013-11" db="EMBL/GenBank/DDBJ databases">
        <title>Genome sequence of the fusiform rust pathogen reveals effectors for host alternation and coevolution with pine.</title>
        <authorList>
            <consortium name="DOE Joint Genome Institute"/>
            <person name="Smith K."/>
            <person name="Pendleton A."/>
            <person name="Kubisiak T."/>
            <person name="Anderson C."/>
            <person name="Salamov A."/>
            <person name="Aerts A."/>
            <person name="Riley R."/>
            <person name="Clum A."/>
            <person name="Lindquist E."/>
            <person name="Ence D."/>
            <person name="Campbell M."/>
            <person name="Kronenberg Z."/>
            <person name="Feau N."/>
            <person name="Dhillon B."/>
            <person name="Hamelin R."/>
            <person name="Burleigh J."/>
            <person name="Smith J."/>
            <person name="Yandell M."/>
            <person name="Nelson C."/>
            <person name="Grigoriev I."/>
            <person name="Davis J."/>
        </authorList>
    </citation>
    <scope>NUCLEOTIDE SEQUENCE</scope>
    <source>
        <strain evidence="2">G11</strain>
    </source>
</reference>
<keyword evidence="3" id="KW-1185">Reference proteome</keyword>
<feature type="compositionally biased region" description="Polar residues" evidence="1">
    <location>
        <begin position="50"/>
        <end position="66"/>
    </location>
</feature>
<feature type="region of interest" description="Disordered" evidence="1">
    <location>
        <begin position="83"/>
        <end position="122"/>
    </location>
</feature>
<dbReference type="Proteomes" id="UP000886653">
    <property type="component" value="Unassembled WGS sequence"/>
</dbReference>
<feature type="region of interest" description="Disordered" evidence="1">
    <location>
        <begin position="50"/>
        <end position="69"/>
    </location>
</feature>
<evidence type="ECO:0000313" key="2">
    <source>
        <dbReference type="EMBL" id="KAG0142405.1"/>
    </source>
</evidence>
<gene>
    <name evidence="2" type="ORF">CROQUDRAFT_662563</name>
</gene>
<dbReference type="OrthoDB" id="10475617at2759"/>
<organism evidence="2 3">
    <name type="scientific">Cronartium quercuum f. sp. fusiforme G11</name>
    <dbReference type="NCBI Taxonomy" id="708437"/>
    <lineage>
        <taxon>Eukaryota</taxon>
        <taxon>Fungi</taxon>
        <taxon>Dikarya</taxon>
        <taxon>Basidiomycota</taxon>
        <taxon>Pucciniomycotina</taxon>
        <taxon>Pucciniomycetes</taxon>
        <taxon>Pucciniales</taxon>
        <taxon>Coleosporiaceae</taxon>
        <taxon>Cronartium</taxon>
    </lineage>
</organism>
<dbReference type="EMBL" id="MU167349">
    <property type="protein sequence ID" value="KAG0142405.1"/>
    <property type="molecule type" value="Genomic_DNA"/>
</dbReference>
<proteinExistence type="predicted"/>
<accession>A0A9P6T8B2</accession>
<protein>
    <submittedName>
        <fullName evidence="2">Uncharacterized protein</fullName>
    </submittedName>
</protein>
<comment type="caution">
    <text evidence="2">The sequence shown here is derived from an EMBL/GenBank/DDBJ whole genome shotgun (WGS) entry which is preliminary data.</text>
</comment>
<evidence type="ECO:0000256" key="1">
    <source>
        <dbReference type="SAM" id="MobiDB-lite"/>
    </source>
</evidence>
<evidence type="ECO:0000313" key="3">
    <source>
        <dbReference type="Proteomes" id="UP000886653"/>
    </source>
</evidence>
<sequence length="309" mass="33739">MAILDITLRLGSTIQAESSSQTSAVPALTNRHPIELSSSLPSHIFLVQSGSTVSSHPQPQSASPTAKATECCLPTEEELTTAFEDENSLYYDGETSPTVSSSVVMDEQDSESIEPQQDSFEKLEPVVPIPRCELFNLDTQSLKASQKSSSSERTLNSSSKSSIGLIQSETSTSLVEDHARSSGCLVFDHLKILLSQLDIPDNDSPKYHVAWAFDGRFTKPKPSAAFDSIAFEFKQMENDSTMPGENLKKKIDLLKIQRKSRFLVKLPSIELNQAPKFIKNISKTPSWAILKPLGPTTSVTFATATALIS</sequence>
<dbReference type="AlphaFoldDB" id="A0A9P6T8B2"/>
<name>A0A9P6T8B2_9BASI</name>